<evidence type="ECO:0000313" key="4">
    <source>
        <dbReference type="Proteomes" id="UP000033187"/>
    </source>
</evidence>
<name>A0A0D6JE81_9HYPH</name>
<keyword evidence="1" id="KW-0175">Coiled coil</keyword>
<gene>
    <name evidence="3" type="ORF">YBN1229_v1_1450</name>
</gene>
<feature type="compositionally biased region" description="Basic and acidic residues" evidence="2">
    <location>
        <begin position="102"/>
        <end position="118"/>
    </location>
</feature>
<feature type="region of interest" description="Disordered" evidence="2">
    <location>
        <begin position="160"/>
        <end position="209"/>
    </location>
</feature>
<dbReference type="KEGG" id="fiy:BN1229_v1_1450"/>
<evidence type="ECO:0000256" key="2">
    <source>
        <dbReference type="SAM" id="MobiDB-lite"/>
    </source>
</evidence>
<accession>A0A0D6JE81</accession>
<evidence type="ECO:0000313" key="3">
    <source>
        <dbReference type="EMBL" id="CPR17857.1"/>
    </source>
</evidence>
<organism evidence="3 4">
    <name type="scientific">Candidatus Filomicrobium marinum</name>
    <dbReference type="NCBI Taxonomy" id="1608628"/>
    <lineage>
        <taxon>Bacteria</taxon>
        <taxon>Pseudomonadati</taxon>
        <taxon>Pseudomonadota</taxon>
        <taxon>Alphaproteobacteria</taxon>
        <taxon>Hyphomicrobiales</taxon>
        <taxon>Hyphomicrobiaceae</taxon>
        <taxon>Filomicrobium</taxon>
    </lineage>
</organism>
<dbReference type="RefSeq" id="WP_046477507.1">
    <property type="nucleotide sequence ID" value="NZ_LN829118.1"/>
</dbReference>
<reference evidence="4" key="1">
    <citation type="submission" date="2015-02" db="EMBL/GenBank/DDBJ databases">
        <authorList>
            <person name="Chooi Y.-H."/>
        </authorList>
    </citation>
    <scope>NUCLEOTIDE SEQUENCE [LARGE SCALE GENOMIC DNA]</scope>
    <source>
        <strain evidence="4">strain Y</strain>
    </source>
</reference>
<protein>
    <submittedName>
        <fullName evidence="3">Putative periplasmic ligand-binding sensor protein</fullName>
    </submittedName>
</protein>
<keyword evidence="4" id="KW-1185">Reference proteome</keyword>
<evidence type="ECO:0000256" key="1">
    <source>
        <dbReference type="SAM" id="Coils"/>
    </source>
</evidence>
<dbReference type="AlphaFoldDB" id="A0A0D6JE81"/>
<feature type="region of interest" description="Disordered" evidence="2">
    <location>
        <begin position="77"/>
        <end position="125"/>
    </location>
</feature>
<dbReference type="InterPro" id="IPR018648">
    <property type="entry name" value="DUF2076"/>
</dbReference>
<dbReference type="OrthoDB" id="122910at2"/>
<dbReference type="KEGG" id="fil:BN1229_v1_1449"/>
<feature type="coiled-coil region" evidence="1">
    <location>
        <begin position="50"/>
        <end position="77"/>
    </location>
</feature>
<feature type="compositionally biased region" description="Acidic residues" evidence="2">
    <location>
        <begin position="189"/>
        <end position="209"/>
    </location>
</feature>
<dbReference type="EMBL" id="LN829119">
    <property type="protein sequence ID" value="CPR17857.1"/>
    <property type="molecule type" value="Genomic_DNA"/>
</dbReference>
<dbReference type="Proteomes" id="UP000033187">
    <property type="component" value="Chromosome 1"/>
</dbReference>
<sequence>MKAEERDLILGLFDRIAATSPQENDREAEQLIRDEIARNPNAAYVLVQSVLVQEEALKRADERIKQLENARVQATAEASSRSFLGTAPPLDGGSVPTAGRRQSIDADRVRAGSDDARRQSSGWSSGSFLSNALSTAGGVAGGMLLADSIRGLFGGSSDSGGLFGKPAEASTPTTGSNNEHDNKMAADDAIQDADYDSEYDWDDGDAFDI</sequence>
<proteinExistence type="predicted"/>
<dbReference type="Pfam" id="PF09849">
    <property type="entry name" value="DUF2076"/>
    <property type="match status" value="1"/>
</dbReference>